<dbReference type="AlphaFoldDB" id="A0A0F9GG24"/>
<evidence type="ECO:0000313" key="1">
    <source>
        <dbReference type="EMBL" id="KKL62152.1"/>
    </source>
</evidence>
<accession>A0A0F9GG24</accession>
<comment type="caution">
    <text evidence="1">The sequence shown here is derived from an EMBL/GenBank/DDBJ whole genome shotgun (WGS) entry which is preliminary data.</text>
</comment>
<dbReference type="EMBL" id="LAZR01028582">
    <property type="protein sequence ID" value="KKL62152.1"/>
    <property type="molecule type" value="Genomic_DNA"/>
</dbReference>
<protein>
    <submittedName>
        <fullName evidence="1">Uncharacterized protein</fullName>
    </submittedName>
</protein>
<sequence>MSQELNPKIKITRTLVKISKELGEIAFLEYSLKNVELLKTIKQELDTIYKEYVKRTNSKKRIKRQNATTTKNPNVLL</sequence>
<organism evidence="1">
    <name type="scientific">marine sediment metagenome</name>
    <dbReference type="NCBI Taxonomy" id="412755"/>
    <lineage>
        <taxon>unclassified sequences</taxon>
        <taxon>metagenomes</taxon>
        <taxon>ecological metagenomes</taxon>
    </lineage>
</organism>
<reference evidence="1" key="1">
    <citation type="journal article" date="2015" name="Nature">
        <title>Complex archaea that bridge the gap between prokaryotes and eukaryotes.</title>
        <authorList>
            <person name="Spang A."/>
            <person name="Saw J.H."/>
            <person name="Jorgensen S.L."/>
            <person name="Zaremba-Niedzwiedzka K."/>
            <person name="Martijn J."/>
            <person name="Lind A.E."/>
            <person name="van Eijk R."/>
            <person name="Schleper C."/>
            <person name="Guy L."/>
            <person name="Ettema T.J."/>
        </authorList>
    </citation>
    <scope>NUCLEOTIDE SEQUENCE</scope>
</reference>
<proteinExistence type="predicted"/>
<name>A0A0F9GG24_9ZZZZ</name>
<gene>
    <name evidence="1" type="ORF">LCGC14_2188080</name>
</gene>